<evidence type="ECO:0000313" key="7">
    <source>
        <dbReference type="EMBL" id="OMO98764.1"/>
    </source>
</evidence>
<name>A0A1R3JVD3_9ROSI</name>
<accession>A0A1R3JVD3</accession>
<dbReference type="Pfam" id="PF03106">
    <property type="entry name" value="WRKY"/>
    <property type="match status" value="1"/>
</dbReference>
<sequence length="113" mass="12894">MDLDKNDYQLEFDDDFLLNLTAFSAADNQNQNLMPASSDSCFSLEVPSNNELLPIDDDRDGELGVGFKVVFRTKSDIDVMDDGFRWRKYGKKKVKNSPNPRLKLISLLRLGFV</sequence>
<dbReference type="PANTHER" id="PTHR31221:SF283">
    <property type="entry name" value="WRKY DOMAIN-CONTAINING PROTEIN"/>
    <property type="match status" value="1"/>
</dbReference>
<keyword evidence="4" id="KW-0804">Transcription</keyword>
<dbReference type="SUPFAM" id="SSF118290">
    <property type="entry name" value="WRKY DNA-binding domain"/>
    <property type="match status" value="1"/>
</dbReference>
<gene>
    <name evidence="7" type="ORF">COLO4_13723</name>
</gene>
<dbReference type="Gene3D" id="2.20.25.80">
    <property type="entry name" value="WRKY domain"/>
    <property type="match status" value="1"/>
</dbReference>
<evidence type="ECO:0000256" key="2">
    <source>
        <dbReference type="ARBA" id="ARBA00023015"/>
    </source>
</evidence>
<evidence type="ECO:0000259" key="6">
    <source>
        <dbReference type="PROSITE" id="PS50811"/>
    </source>
</evidence>
<keyword evidence="5" id="KW-0539">Nucleus</keyword>
<comment type="subcellular location">
    <subcellularLocation>
        <location evidence="1">Nucleus</location>
    </subcellularLocation>
</comment>
<evidence type="ECO:0000256" key="4">
    <source>
        <dbReference type="ARBA" id="ARBA00023163"/>
    </source>
</evidence>
<dbReference type="OrthoDB" id="693960at2759"/>
<keyword evidence="3 7" id="KW-0238">DNA-binding</keyword>
<organism evidence="7 8">
    <name type="scientific">Corchorus olitorius</name>
    <dbReference type="NCBI Taxonomy" id="93759"/>
    <lineage>
        <taxon>Eukaryota</taxon>
        <taxon>Viridiplantae</taxon>
        <taxon>Streptophyta</taxon>
        <taxon>Embryophyta</taxon>
        <taxon>Tracheophyta</taxon>
        <taxon>Spermatophyta</taxon>
        <taxon>Magnoliopsida</taxon>
        <taxon>eudicotyledons</taxon>
        <taxon>Gunneridae</taxon>
        <taxon>Pentapetalae</taxon>
        <taxon>rosids</taxon>
        <taxon>malvids</taxon>
        <taxon>Malvales</taxon>
        <taxon>Malvaceae</taxon>
        <taxon>Grewioideae</taxon>
        <taxon>Apeibeae</taxon>
        <taxon>Corchorus</taxon>
    </lineage>
</organism>
<keyword evidence="8" id="KW-1185">Reference proteome</keyword>
<dbReference type="EMBL" id="AWUE01015260">
    <property type="protein sequence ID" value="OMO98764.1"/>
    <property type="molecule type" value="Genomic_DNA"/>
</dbReference>
<dbReference type="PANTHER" id="PTHR31221">
    <property type="entry name" value="WRKY TRANSCRIPTION FACTOR PROTEIN 1-RELATED"/>
    <property type="match status" value="1"/>
</dbReference>
<dbReference type="GO" id="GO:0003700">
    <property type="term" value="F:DNA-binding transcription factor activity"/>
    <property type="evidence" value="ECO:0007669"/>
    <property type="project" value="InterPro"/>
</dbReference>
<dbReference type="PROSITE" id="PS50811">
    <property type="entry name" value="WRKY"/>
    <property type="match status" value="1"/>
</dbReference>
<feature type="domain" description="WRKY" evidence="6">
    <location>
        <begin position="75"/>
        <end position="101"/>
    </location>
</feature>
<reference evidence="8" key="1">
    <citation type="submission" date="2013-09" db="EMBL/GenBank/DDBJ databases">
        <title>Corchorus olitorius genome sequencing.</title>
        <authorList>
            <person name="Alam M."/>
            <person name="Haque M.S."/>
            <person name="Islam M.S."/>
            <person name="Emdad E.M."/>
            <person name="Islam M.M."/>
            <person name="Ahmed B."/>
            <person name="Halim A."/>
            <person name="Hossen Q.M.M."/>
            <person name="Hossain M.Z."/>
            <person name="Ahmed R."/>
            <person name="Khan M.M."/>
            <person name="Islam R."/>
            <person name="Rashid M.M."/>
            <person name="Khan S.A."/>
            <person name="Rahman M.S."/>
            <person name="Alam M."/>
            <person name="Yahiya A.S."/>
            <person name="Khan M.S."/>
            <person name="Azam M.S."/>
            <person name="Haque T."/>
            <person name="Lashkar M.Z.H."/>
            <person name="Akhand A.I."/>
            <person name="Morshed G."/>
            <person name="Roy S."/>
            <person name="Uddin K.S."/>
            <person name="Rabeya T."/>
            <person name="Hossain A.S."/>
            <person name="Chowdhury A."/>
            <person name="Snigdha A.R."/>
            <person name="Mortoza M.S."/>
            <person name="Matin S.A."/>
            <person name="Hoque S.M.E."/>
            <person name="Islam M.K."/>
            <person name="Roy D.K."/>
            <person name="Haider R."/>
            <person name="Moosa M.M."/>
            <person name="Elias S.M."/>
            <person name="Hasan A.M."/>
            <person name="Jahan S."/>
            <person name="Shafiuddin M."/>
            <person name="Mahmood N."/>
            <person name="Shommy N.S."/>
        </authorList>
    </citation>
    <scope>NUCLEOTIDE SEQUENCE [LARGE SCALE GENOMIC DNA]</scope>
    <source>
        <strain evidence="8">cv. O-4</strain>
    </source>
</reference>
<dbReference type="InterPro" id="IPR036576">
    <property type="entry name" value="WRKY_dom_sf"/>
</dbReference>
<dbReference type="GO" id="GO:0005634">
    <property type="term" value="C:nucleus"/>
    <property type="evidence" value="ECO:0007669"/>
    <property type="project" value="UniProtKB-SubCell"/>
</dbReference>
<protein>
    <submittedName>
        <fullName evidence="7">DNA-binding WRKY</fullName>
    </submittedName>
</protein>
<dbReference type="InterPro" id="IPR044810">
    <property type="entry name" value="WRKY_plant"/>
</dbReference>
<dbReference type="STRING" id="93759.A0A1R3JVD3"/>
<dbReference type="Proteomes" id="UP000187203">
    <property type="component" value="Unassembled WGS sequence"/>
</dbReference>
<dbReference type="AlphaFoldDB" id="A0A1R3JVD3"/>
<keyword evidence="2" id="KW-0805">Transcription regulation</keyword>
<evidence type="ECO:0000313" key="8">
    <source>
        <dbReference type="Proteomes" id="UP000187203"/>
    </source>
</evidence>
<dbReference type="GO" id="GO:0043565">
    <property type="term" value="F:sequence-specific DNA binding"/>
    <property type="evidence" value="ECO:0007669"/>
    <property type="project" value="InterPro"/>
</dbReference>
<evidence type="ECO:0000256" key="3">
    <source>
        <dbReference type="ARBA" id="ARBA00023125"/>
    </source>
</evidence>
<proteinExistence type="predicted"/>
<evidence type="ECO:0000256" key="5">
    <source>
        <dbReference type="ARBA" id="ARBA00023242"/>
    </source>
</evidence>
<comment type="caution">
    <text evidence="7">The sequence shown here is derived from an EMBL/GenBank/DDBJ whole genome shotgun (WGS) entry which is preliminary data.</text>
</comment>
<dbReference type="InterPro" id="IPR003657">
    <property type="entry name" value="WRKY_dom"/>
</dbReference>
<evidence type="ECO:0000256" key="1">
    <source>
        <dbReference type="ARBA" id="ARBA00004123"/>
    </source>
</evidence>